<dbReference type="PIRSF" id="PIRSF035009">
    <property type="entry name" value="UCP035009_HSDR_N"/>
    <property type="match status" value="1"/>
</dbReference>
<keyword evidence="3" id="KW-0378">Hydrolase</keyword>
<dbReference type="RefSeq" id="WP_035680160.1">
    <property type="nucleotide sequence ID" value="NZ_JPRL01000001.1"/>
</dbReference>
<proteinExistence type="predicted"/>
<dbReference type="Pfam" id="PF04313">
    <property type="entry name" value="HSDR_N"/>
    <property type="match status" value="1"/>
</dbReference>
<reference evidence="3 4" key="1">
    <citation type="submission" date="2014-07" db="EMBL/GenBank/DDBJ databases">
        <title>Genome of Flavobacterium reichenbachii LMG 25512.</title>
        <authorList>
            <person name="Stropko S.J."/>
            <person name="Pipes S.E."/>
            <person name="Newman J.D."/>
        </authorList>
    </citation>
    <scope>NUCLEOTIDE SEQUENCE [LARGE SCALE GENOMIC DNA]</scope>
    <source>
        <strain evidence="3 4">LMG 25512</strain>
    </source>
</reference>
<evidence type="ECO:0000313" key="4">
    <source>
        <dbReference type="Proteomes" id="UP000028715"/>
    </source>
</evidence>
<dbReference type="GO" id="GO:0032259">
    <property type="term" value="P:methylation"/>
    <property type="evidence" value="ECO:0007669"/>
    <property type="project" value="UniProtKB-KW"/>
</dbReference>
<dbReference type="AlphaFoldDB" id="A0A085ZIE9"/>
<feature type="coiled-coil region" evidence="1">
    <location>
        <begin position="248"/>
        <end position="275"/>
    </location>
</feature>
<gene>
    <name evidence="3" type="ORF">IW19_01150</name>
</gene>
<dbReference type="GO" id="GO:0009035">
    <property type="term" value="F:type I site-specific deoxyribonuclease activity"/>
    <property type="evidence" value="ECO:0007669"/>
    <property type="project" value="UniProtKB-EC"/>
</dbReference>
<keyword evidence="3" id="KW-0540">Nuclease</keyword>
<keyword evidence="3" id="KW-0255">Endonuclease</keyword>
<evidence type="ECO:0000256" key="1">
    <source>
        <dbReference type="SAM" id="Coils"/>
    </source>
</evidence>
<dbReference type="InterPro" id="IPR017035">
    <property type="entry name" value="UCP035009_HsdR_All3000-type"/>
</dbReference>
<dbReference type="GO" id="GO:0005524">
    <property type="term" value="F:ATP binding"/>
    <property type="evidence" value="ECO:0007669"/>
    <property type="project" value="UniProtKB-KW"/>
</dbReference>
<comment type="caution">
    <text evidence="3">The sequence shown here is derived from an EMBL/GenBank/DDBJ whole genome shotgun (WGS) entry which is preliminary data.</text>
</comment>
<organism evidence="3 4">
    <name type="scientific">Flavobacterium reichenbachii</name>
    <dbReference type="NCBI Taxonomy" id="362418"/>
    <lineage>
        <taxon>Bacteria</taxon>
        <taxon>Pseudomonadati</taxon>
        <taxon>Bacteroidota</taxon>
        <taxon>Flavobacteriia</taxon>
        <taxon>Flavobacteriales</taxon>
        <taxon>Flavobacteriaceae</taxon>
        <taxon>Flavobacterium</taxon>
    </lineage>
</organism>
<evidence type="ECO:0000313" key="3">
    <source>
        <dbReference type="EMBL" id="KFF04213.1"/>
    </source>
</evidence>
<keyword evidence="1" id="KW-0175">Coiled coil</keyword>
<dbReference type="GO" id="GO:0009307">
    <property type="term" value="P:DNA restriction-modification system"/>
    <property type="evidence" value="ECO:0007669"/>
    <property type="project" value="UniProtKB-KW"/>
</dbReference>
<sequence length="354" mass="41016">MEINIQLKSLADKINQLKNKIETEESAKHAFVLPFIHILGYDAFNPLEVVPEFTADLGLKKGEKVDYAIFQNGEPILIVECKGWKEKLTVHNSQLFRYFHVTKTRFALLTNGISYQFFTDLDAQNKMDEKPFLEFDITNLKENTINEITKFHKSNFNVDNIVNNASSLKYIKEIKKQINDELENPSNEFTKLFANKVYTGRLTEKVVDEFKDLVQKSVSQYINEKINDRLNAALTKETIKQQDEAVLIVEDENKVNTTEEELEAYRIVVAILRRKLPTSRIVHRDTQSYFGILLDDNNRKPLCRLHLNGGKKYISLFNDNKTESKTAITSIDEIYQFEKELLDTVDAYEGTIQV</sequence>
<feature type="domain" description="Restriction endonuclease type I HsdR N-terminal" evidence="2">
    <location>
        <begin position="45"/>
        <end position="125"/>
    </location>
</feature>
<dbReference type="OrthoDB" id="9148007at2"/>
<keyword evidence="4" id="KW-1185">Reference proteome</keyword>
<dbReference type="Proteomes" id="UP000028715">
    <property type="component" value="Unassembled WGS sequence"/>
</dbReference>
<accession>A0A085ZIE9</accession>
<protein>
    <submittedName>
        <fullName evidence="3">Restriction endonuclease or methylase</fullName>
    </submittedName>
</protein>
<dbReference type="GO" id="GO:0008168">
    <property type="term" value="F:methyltransferase activity"/>
    <property type="evidence" value="ECO:0007669"/>
    <property type="project" value="UniProtKB-KW"/>
</dbReference>
<dbReference type="InterPro" id="IPR007409">
    <property type="entry name" value="Restrct_endonuc_type1_HsdR_N"/>
</dbReference>
<keyword evidence="3" id="KW-0489">Methyltransferase</keyword>
<dbReference type="EMBL" id="JPRL01000001">
    <property type="protein sequence ID" value="KFF04213.1"/>
    <property type="molecule type" value="Genomic_DNA"/>
</dbReference>
<dbReference type="GO" id="GO:0003677">
    <property type="term" value="F:DNA binding"/>
    <property type="evidence" value="ECO:0007669"/>
    <property type="project" value="UniProtKB-KW"/>
</dbReference>
<name>A0A085ZIE9_9FLAO</name>
<dbReference type="eggNOG" id="COG4748">
    <property type="taxonomic scope" value="Bacteria"/>
</dbReference>
<dbReference type="STRING" id="362418.IW19_01150"/>
<evidence type="ECO:0000259" key="2">
    <source>
        <dbReference type="Pfam" id="PF04313"/>
    </source>
</evidence>
<keyword evidence="3" id="KW-0808">Transferase</keyword>